<keyword evidence="2" id="KW-1185">Reference proteome</keyword>
<protein>
    <submittedName>
        <fullName evidence="1">Uncharacterized protein</fullName>
    </submittedName>
</protein>
<name>A0A0C2HEF4_9BACT</name>
<dbReference type="AlphaFoldDB" id="A0A0C2HEF4"/>
<feature type="non-terminal residue" evidence="1">
    <location>
        <position position="85"/>
    </location>
</feature>
<reference evidence="1 2" key="1">
    <citation type="submission" date="2014-12" db="EMBL/GenBank/DDBJ databases">
        <title>Genomes of Geoalkalibacter ferrihydriticus and Geoalkalibacter subterraneus, two haloalkaliphilic metal-reducing members of the Geobacteraceae.</title>
        <authorList>
            <person name="Badalamenti J.P."/>
            <person name="Torres C.I."/>
            <person name="Krajmalnik-Brown R."/>
            <person name="Bond D.R."/>
        </authorList>
    </citation>
    <scope>NUCLEOTIDE SEQUENCE [LARGE SCALE GENOMIC DNA]</scope>
    <source>
        <strain evidence="1 2">DSM 17813</strain>
    </source>
</reference>
<comment type="caution">
    <text evidence="1">The sequence shown here is derived from an EMBL/GenBank/DDBJ whole genome shotgun (WGS) entry which is preliminary data.</text>
</comment>
<dbReference type="Proteomes" id="UP000035068">
    <property type="component" value="Unassembled WGS sequence"/>
</dbReference>
<accession>A0A0C2HEF4</accession>
<dbReference type="EMBL" id="JWJD01000019">
    <property type="protein sequence ID" value="KIH75346.1"/>
    <property type="molecule type" value="Genomic_DNA"/>
</dbReference>
<evidence type="ECO:0000313" key="2">
    <source>
        <dbReference type="Proteomes" id="UP000035068"/>
    </source>
</evidence>
<gene>
    <name evidence="1" type="ORF">GFER_17290</name>
</gene>
<sequence length="85" mass="9237">MTQLRRLAREFLRGGCRFLGTRRVLLGHLVDLAQARVDLADAFGLLVGGCGDFAHQIGDLGDVGGDFIEGRRRFPRDALALTGLV</sequence>
<organism evidence="1 2">
    <name type="scientific">Geoalkalibacter ferrihydriticus DSM 17813</name>
    <dbReference type="NCBI Taxonomy" id="1121915"/>
    <lineage>
        <taxon>Bacteria</taxon>
        <taxon>Pseudomonadati</taxon>
        <taxon>Thermodesulfobacteriota</taxon>
        <taxon>Desulfuromonadia</taxon>
        <taxon>Desulfuromonadales</taxon>
        <taxon>Geoalkalibacteraceae</taxon>
        <taxon>Geoalkalibacter</taxon>
    </lineage>
</organism>
<evidence type="ECO:0000313" key="1">
    <source>
        <dbReference type="EMBL" id="KIH75346.1"/>
    </source>
</evidence>
<proteinExistence type="predicted"/>